<organism evidence="4">
    <name type="scientific">Verticillium alfalfae (strain VaMs.102 / ATCC MYA-4576 / FGSC 10136)</name>
    <name type="common">Verticillium wilt of alfalfa</name>
    <name type="synonym">Verticillium albo-atrum</name>
    <dbReference type="NCBI Taxonomy" id="526221"/>
    <lineage>
        <taxon>Eukaryota</taxon>
        <taxon>Fungi</taxon>
        <taxon>Dikarya</taxon>
        <taxon>Ascomycota</taxon>
        <taxon>Pezizomycotina</taxon>
        <taxon>Sordariomycetes</taxon>
        <taxon>Hypocreomycetidae</taxon>
        <taxon>Glomerellales</taxon>
        <taxon>Plectosphaerellaceae</taxon>
        <taxon>Verticillium</taxon>
    </lineage>
</organism>
<dbReference type="Gene3D" id="3.40.50.1820">
    <property type="entry name" value="alpha/beta hydrolase"/>
    <property type="match status" value="1"/>
</dbReference>
<dbReference type="GeneID" id="9536736"/>
<dbReference type="Proteomes" id="UP000008698">
    <property type="component" value="Unassembled WGS sequence"/>
</dbReference>
<dbReference type="OrthoDB" id="408373at2759"/>
<dbReference type="PRINTS" id="PR00111">
    <property type="entry name" value="ABHYDROLASE"/>
</dbReference>
<keyword evidence="1" id="KW-1133">Transmembrane helix</keyword>
<sequence>MSRSSQPAASLAAPQVPEAEPLLFSSSSSSTSSSSPTPIMDALSRILDARPSADTMSIVATTVIATLATFYFCRYVLYPKWRRVIPSPLRASLPKEASHAIHDHIYNPDTLPGGRDVATPYGTVRVYEFGNLEGPKVLLVHGISTPCITLAPLARALAARGCRVMAFDLFGRGFTDGVGDLPHDERLYTTNILLALASSPLPWTGQHGFRLIGYSLGGALAASFAASFSSHAPHRGFTNANHLRQQRSGGQRSSTCGLSRRIIQLPPSGMLMSPVDDYSRDGHPHAGFVPAFMSCIRHAPLTDQHPTWAQLGRVMGKGRTAVLLAQGDEIIDCVDYERQGLPLLGGPDAVHWRVLGGTHDFVMTHTGDIAAELDHFWGMKAPEASA</sequence>
<dbReference type="SUPFAM" id="SSF53474">
    <property type="entry name" value="alpha/beta-Hydrolases"/>
    <property type="match status" value="1"/>
</dbReference>
<dbReference type="RefSeq" id="XP_003005321.1">
    <property type="nucleotide sequence ID" value="XM_003005275.1"/>
</dbReference>
<dbReference type="InterPro" id="IPR029058">
    <property type="entry name" value="AB_hydrolase_fold"/>
</dbReference>
<dbReference type="EMBL" id="DS985218">
    <property type="protein sequence ID" value="EEY18818.1"/>
    <property type="molecule type" value="Genomic_DNA"/>
</dbReference>
<dbReference type="HOGENOM" id="CLU_020336_11_1_1"/>
<dbReference type="KEGG" id="val:VDBG_04927"/>
<reference evidence="4" key="1">
    <citation type="journal article" date="2011" name="PLoS Pathog.">
        <title>Comparative genomics yields insights into niche adaptation of plant vascular wilt pathogens.</title>
        <authorList>
            <person name="Klosterman S.J."/>
            <person name="Subbarao K.V."/>
            <person name="Kang S."/>
            <person name="Veronese P."/>
            <person name="Gold S.E."/>
            <person name="Thomma B.P.H.J."/>
            <person name="Chen Z."/>
            <person name="Henrissat B."/>
            <person name="Lee Y.-H."/>
            <person name="Park J."/>
            <person name="Garcia-Pedrajas M.D."/>
            <person name="Barbara D.J."/>
            <person name="Anchieta A."/>
            <person name="de Jonge R."/>
            <person name="Santhanam P."/>
            <person name="Maruthachalam K."/>
            <person name="Atallah Z."/>
            <person name="Amyotte S.G."/>
            <person name="Paz Z."/>
            <person name="Inderbitzin P."/>
            <person name="Hayes R.J."/>
            <person name="Heiman D.I."/>
            <person name="Young S."/>
            <person name="Zeng Q."/>
            <person name="Engels R."/>
            <person name="Galagan J."/>
            <person name="Cuomo C.A."/>
            <person name="Dobinson K.F."/>
            <person name="Ma L.-J."/>
        </authorList>
    </citation>
    <scope>NUCLEOTIDE SEQUENCE [LARGE SCALE GENOMIC DNA]</scope>
    <source>
        <strain evidence="4">VaMs.102 / ATCC MYA-4576 / FGSC 10136</strain>
    </source>
</reference>
<feature type="transmembrane region" description="Helical" evidence="1">
    <location>
        <begin position="58"/>
        <end position="77"/>
    </location>
</feature>
<gene>
    <name evidence="3" type="ORF">VDBG_04927</name>
</gene>
<evidence type="ECO:0000259" key="2">
    <source>
        <dbReference type="Pfam" id="PF12697"/>
    </source>
</evidence>
<keyword evidence="1" id="KW-0812">Transmembrane</keyword>
<evidence type="ECO:0000256" key="1">
    <source>
        <dbReference type="SAM" id="Phobius"/>
    </source>
</evidence>
<dbReference type="eggNOG" id="ENOG502S1BG">
    <property type="taxonomic scope" value="Eukaryota"/>
</dbReference>
<proteinExistence type="predicted"/>
<feature type="domain" description="AB hydrolase-1" evidence="2">
    <location>
        <begin position="137"/>
        <end position="363"/>
    </location>
</feature>
<dbReference type="OMA" id="GISTSCM"/>
<keyword evidence="1" id="KW-0472">Membrane</keyword>
<accession>C9SIP5</accession>
<dbReference type="InterPro" id="IPR000073">
    <property type="entry name" value="AB_hydrolase_1"/>
</dbReference>
<dbReference type="AlphaFoldDB" id="C9SIP5"/>
<keyword evidence="4" id="KW-1185">Reference proteome</keyword>
<name>C9SIP5_VERA1</name>
<evidence type="ECO:0000313" key="4">
    <source>
        <dbReference type="Proteomes" id="UP000008698"/>
    </source>
</evidence>
<protein>
    <recommendedName>
        <fullName evidence="2">AB hydrolase-1 domain-containing protein</fullName>
    </recommendedName>
</protein>
<dbReference type="Pfam" id="PF12697">
    <property type="entry name" value="Abhydrolase_6"/>
    <property type="match status" value="1"/>
</dbReference>
<evidence type="ECO:0000313" key="3">
    <source>
        <dbReference type="EMBL" id="EEY18818.1"/>
    </source>
</evidence>